<dbReference type="OrthoDB" id="5383942at2"/>
<dbReference type="AlphaFoldDB" id="A0A540X0T0"/>
<keyword evidence="1" id="KW-0472">Membrane</keyword>
<keyword evidence="3" id="KW-1185">Reference proteome</keyword>
<dbReference type="EMBL" id="VIFM01000057">
    <property type="protein sequence ID" value="TQF14866.1"/>
    <property type="molecule type" value="Genomic_DNA"/>
</dbReference>
<name>A0A540X0T0_9BACT</name>
<accession>A0A540X0T0</accession>
<keyword evidence="1" id="KW-0812">Transmembrane</keyword>
<protein>
    <submittedName>
        <fullName evidence="2">Uncharacterized protein</fullName>
    </submittedName>
</protein>
<organism evidence="2 3">
    <name type="scientific">Myxococcus llanfairpwllgwyngyllgogerychwyrndrobwllllantysiliogogogochensis</name>
    <dbReference type="NCBI Taxonomy" id="2590453"/>
    <lineage>
        <taxon>Bacteria</taxon>
        <taxon>Pseudomonadati</taxon>
        <taxon>Myxococcota</taxon>
        <taxon>Myxococcia</taxon>
        <taxon>Myxococcales</taxon>
        <taxon>Cystobacterineae</taxon>
        <taxon>Myxococcaceae</taxon>
        <taxon>Myxococcus</taxon>
    </lineage>
</organism>
<dbReference type="Proteomes" id="UP000315369">
    <property type="component" value="Unassembled WGS sequence"/>
</dbReference>
<reference evidence="2 3" key="1">
    <citation type="submission" date="2019-06" db="EMBL/GenBank/DDBJ databases">
        <authorList>
            <person name="Livingstone P."/>
            <person name="Whitworth D."/>
        </authorList>
    </citation>
    <scope>NUCLEOTIDE SEQUENCE [LARGE SCALE GENOMIC DNA]</scope>
    <source>
        <strain evidence="2 3">AM401</strain>
    </source>
</reference>
<gene>
    <name evidence="2" type="ORF">FJV41_16700</name>
</gene>
<proteinExistence type="predicted"/>
<evidence type="ECO:0000313" key="3">
    <source>
        <dbReference type="Proteomes" id="UP000315369"/>
    </source>
</evidence>
<evidence type="ECO:0000313" key="2">
    <source>
        <dbReference type="EMBL" id="TQF14866.1"/>
    </source>
</evidence>
<evidence type="ECO:0000256" key="1">
    <source>
        <dbReference type="SAM" id="Phobius"/>
    </source>
</evidence>
<dbReference type="RefSeq" id="WP_141643489.1">
    <property type="nucleotide sequence ID" value="NZ_VIFM01000057.1"/>
</dbReference>
<feature type="transmembrane region" description="Helical" evidence="1">
    <location>
        <begin position="6"/>
        <end position="26"/>
    </location>
</feature>
<comment type="caution">
    <text evidence="2">The sequence shown here is derived from an EMBL/GenBank/DDBJ whole genome shotgun (WGS) entry which is preliminary data.</text>
</comment>
<sequence length="211" mass="23513">MESTLVPWLALLGMVLFVVLVLALAARDKRRQRKAWLVFATRRGWSFTQSKDFMEVQGLHQDRQLSLLTEVRGQNQGSYHVMVLRLDVSDVVPQELHLETEGLGDKFLKLFSVRDEELGDVALDSALNLKGLSPESHALLTTPQVGEQLLRAHRHYQRFSIVAGLLEAEHRGVPASTSALETHIAPALALADTLIQAARRAPVLKARSRQA</sequence>
<keyword evidence="1" id="KW-1133">Transmembrane helix</keyword>